<sequence>MLPCSFHHSLMVLGRCCRCSCKSQSLYIFSISSDLGVSPLYHWLNCSGSVLILFWLQVLPIAFNFLAFCYPISYMIEKLAILPNGFVEFRRLVTLVTNITSS</sequence>
<evidence type="ECO:0000313" key="3">
    <source>
        <dbReference type="Proteomes" id="UP001374584"/>
    </source>
</evidence>
<dbReference type="AlphaFoldDB" id="A0AAN9NWF6"/>
<evidence type="ECO:0000256" key="1">
    <source>
        <dbReference type="SAM" id="Phobius"/>
    </source>
</evidence>
<reference evidence="2 3" key="1">
    <citation type="submission" date="2024-01" db="EMBL/GenBank/DDBJ databases">
        <title>The genomes of 5 underutilized Papilionoideae crops provide insights into root nodulation and disease resistanc.</title>
        <authorList>
            <person name="Jiang F."/>
        </authorList>
    </citation>
    <scope>NUCLEOTIDE SEQUENCE [LARGE SCALE GENOMIC DNA]</scope>
    <source>
        <strain evidence="2">JINMINGXINNONG_FW02</strain>
        <tissue evidence="2">Leaves</tissue>
    </source>
</reference>
<feature type="transmembrane region" description="Helical" evidence="1">
    <location>
        <begin position="50"/>
        <end position="70"/>
    </location>
</feature>
<organism evidence="2 3">
    <name type="scientific">Phaseolus coccineus</name>
    <name type="common">Scarlet runner bean</name>
    <name type="synonym">Phaseolus multiflorus</name>
    <dbReference type="NCBI Taxonomy" id="3886"/>
    <lineage>
        <taxon>Eukaryota</taxon>
        <taxon>Viridiplantae</taxon>
        <taxon>Streptophyta</taxon>
        <taxon>Embryophyta</taxon>
        <taxon>Tracheophyta</taxon>
        <taxon>Spermatophyta</taxon>
        <taxon>Magnoliopsida</taxon>
        <taxon>eudicotyledons</taxon>
        <taxon>Gunneridae</taxon>
        <taxon>Pentapetalae</taxon>
        <taxon>rosids</taxon>
        <taxon>fabids</taxon>
        <taxon>Fabales</taxon>
        <taxon>Fabaceae</taxon>
        <taxon>Papilionoideae</taxon>
        <taxon>50 kb inversion clade</taxon>
        <taxon>NPAAA clade</taxon>
        <taxon>indigoferoid/millettioid clade</taxon>
        <taxon>Phaseoleae</taxon>
        <taxon>Phaseolus</taxon>
    </lineage>
</organism>
<protein>
    <submittedName>
        <fullName evidence="2">Uncharacterized protein</fullName>
    </submittedName>
</protein>
<keyword evidence="3" id="KW-1185">Reference proteome</keyword>
<name>A0AAN9NWF6_PHACN</name>
<dbReference type="Proteomes" id="UP001374584">
    <property type="component" value="Unassembled WGS sequence"/>
</dbReference>
<accession>A0AAN9NWF6</accession>
<proteinExistence type="predicted"/>
<gene>
    <name evidence="2" type="ORF">VNO80_03646</name>
</gene>
<dbReference type="EMBL" id="JAYMYR010000002">
    <property type="protein sequence ID" value="KAK7378208.1"/>
    <property type="molecule type" value="Genomic_DNA"/>
</dbReference>
<keyword evidence="1" id="KW-0472">Membrane</keyword>
<comment type="caution">
    <text evidence="2">The sequence shown here is derived from an EMBL/GenBank/DDBJ whole genome shotgun (WGS) entry which is preliminary data.</text>
</comment>
<evidence type="ECO:0000313" key="2">
    <source>
        <dbReference type="EMBL" id="KAK7378208.1"/>
    </source>
</evidence>
<keyword evidence="1" id="KW-1133">Transmembrane helix</keyword>
<keyword evidence="1" id="KW-0812">Transmembrane</keyword>